<evidence type="ECO:0000256" key="1">
    <source>
        <dbReference type="SAM" id="SignalP"/>
    </source>
</evidence>
<gene>
    <name evidence="2" type="ORF">GCM10023188_29580</name>
</gene>
<sequence length="437" mass="48662">MVPYLYKMHMRKFLLFGLLLVSMLSACDKDDNDPAPGERPDERLEKTLGEYKSQLVSAEHGWKATLFPEGGAGYSFLFRFLENDRVVTLSDISAAAATTPLESTYRLKAGQQPSLLFDTYTYLHVLADPDASKSGGEWGQGRSSDYEFSFEEVSPDSIVLTGNYNGSRLVLVRATAEEASNYIPRINEQILAFEGINNFSLYFKQLTIGGQSFDIKVNTTLRTITFTYDDGSGVKSFTTGYYYTLEGVRLLQPLQIGDLTIASFNDLEYQAAQSRVDVTVNGVTGSIREASKPANIDTQLARAFYNNPANGTYWLTEGFVVEGVEDAFQLSTLPDFSLLVYWPKFDDVEGTPYDLMGFVFGNSIRYGPAAVPSFPRDGRIIFQELGMLGEVPAEHAPIIEAFTKQWTDPEGYYVVQTSPSTYDLVSAKDAKTWISFE</sequence>
<evidence type="ECO:0000313" key="2">
    <source>
        <dbReference type="EMBL" id="GAA4436477.1"/>
    </source>
</evidence>
<keyword evidence="3" id="KW-1185">Reference proteome</keyword>
<name>A0ABP8LVK1_9BACT</name>
<dbReference type="Proteomes" id="UP001500552">
    <property type="component" value="Unassembled WGS sequence"/>
</dbReference>
<dbReference type="PROSITE" id="PS51257">
    <property type="entry name" value="PROKAR_LIPOPROTEIN"/>
    <property type="match status" value="1"/>
</dbReference>
<keyword evidence="1" id="KW-0732">Signal</keyword>
<dbReference type="Pfam" id="PF14135">
    <property type="entry name" value="DUF4302"/>
    <property type="match status" value="1"/>
</dbReference>
<accession>A0ABP8LVK1</accession>
<organism evidence="2 3">
    <name type="scientific">Pontibacter saemangeumensis</name>
    <dbReference type="NCBI Taxonomy" id="1084525"/>
    <lineage>
        <taxon>Bacteria</taxon>
        <taxon>Pseudomonadati</taxon>
        <taxon>Bacteroidota</taxon>
        <taxon>Cytophagia</taxon>
        <taxon>Cytophagales</taxon>
        <taxon>Hymenobacteraceae</taxon>
        <taxon>Pontibacter</taxon>
    </lineage>
</organism>
<dbReference type="InterPro" id="IPR025396">
    <property type="entry name" value="DUF4302"/>
</dbReference>
<feature type="chain" id="PRO_5045313584" description="DUF4302 domain-containing protein" evidence="1">
    <location>
        <begin position="27"/>
        <end position="437"/>
    </location>
</feature>
<evidence type="ECO:0008006" key="4">
    <source>
        <dbReference type="Google" id="ProtNLM"/>
    </source>
</evidence>
<protein>
    <recommendedName>
        <fullName evidence="4">DUF4302 domain-containing protein</fullName>
    </recommendedName>
</protein>
<reference evidence="3" key="1">
    <citation type="journal article" date="2019" name="Int. J. Syst. Evol. Microbiol.">
        <title>The Global Catalogue of Microorganisms (GCM) 10K type strain sequencing project: providing services to taxonomists for standard genome sequencing and annotation.</title>
        <authorList>
            <consortium name="The Broad Institute Genomics Platform"/>
            <consortium name="The Broad Institute Genome Sequencing Center for Infectious Disease"/>
            <person name="Wu L."/>
            <person name="Ma J."/>
        </authorList>
    </citation>
    <scope>NUCLEOTIDE SEQUENCE [LARGE SCALE GENOMIC DNA]</scope>
    <source>
        <strain evidence="3">JCM 17926</strain>
    </source>
</reference>
<feature type="signal peptide" evidence="1">
    <location>
        <begin position="1"/>
        <end position="26"/>
    </location>
</feature>
<comment type="caution">
    <text evidence="2">The sequence shown here is derived from an EMBL/GenBank/DDBJ whole genome shotgun (WGS) entry which is preliminary data.</text>
</comment>
<evidence type="ECO:0000313" key="3">
    <source>
        <dbReference type="Proteomes" id="UP001500552"/>
    </source>
</evidence>
<dbReference type="EMBL" id="BAABHC010000016">
    <property type="protein sequence ID" value="GAA4436477.1"/>
    <property type="molecule type" value="Genomic_DNA"/>
</dbReference>
<proteinExistence type="predicted"/>